<feature type="non-terminal residue" evidence="2">
    <location>
        <position position="72"/>
    </location>
</feature>
<dbReference type="AlphaFoldDB" id="A0A382NNQ5"/>
<name>A0A382NNQ5_9ZZZZ</name>
<dbReference type="InterPro" id="IPR004176">
    <property type="entry name" value="Clp_R_N"/>
</dbReference>
<dbReference type="Pfam" id="PF02861">
    <property type="entry name" value="Clp_N"/>
    <property type="match status" value="1"/>
</dbReference>
<gene>
    <name evidence="2" type="ORF">METZ01_LOCUS314811</name>
</gene>
<accession>A0A382NNQ5</accession>
<dbReference type="Gene3D" id="1.10.1780.10">
    <property type="entry name" value="Clp, N-terminal domain"/>
    <property type="match status" value="1"/>
</dbReference>
<organism evidence="2">
    <name type="scientific">marine metagenome</name>
    <dbReference type="NCBI Taxonomy" id="408172"/>
    <lineage>
        <taxon>unclassified sequences</taxon>
        <taxon>metagenomes</taxon>
        <taxon>ecological metagenomes</taxon>
    </lineage>
</organism>
<dbReference type="EMBL" id="UINC01101276">
    <property type="protein sequence ID" value="SVC61957.1"/>
    <property type="molecule type" value="Genomic_DNA"/>
</dbReference>
<evidence type="ECO:0000259" key="1">
    <source>
        <dbReference type="PROSITE" id="PS51903"/>
    </source>
</evidence>
<sequence length="72" mass="7526">MEVLLDDEDGITVSLIAAVGGDATKARLNNEEALAKLPKVEGSGAGQVFMEAETARLFEASEQIAEKAGDSF</sequence>
<reference evidence="2" key="1">
    <citation type="submission" date="2018-05" db="EMBL/GenBank/DDBJ databases">
        <authorList>
            <person name="Lanie J.A."/>
            <person name="Ng W.-L."/>
            <person name="Kazmierczak K.M."/>
            <person name="Andrzejewski T.M."/>
            <person name="Davidsen T.M."/>
            <person name="Wayne K.J."/>
            <person name="Tettelin H."/>
            <person name="Glass J.I."/>
            <person name="Rusch D."/>
            <person name="Podicherti R."/>
            <person name="Tsui H.-C.T."/>
            <person name="Winkler M.E."/>
        </authorList>
    </citation>
    <scope>NUCLEOTIDE SEQUENCE</scope>
</reference>
<dbReference type="InterPro" id="IPR036628">
    <property type="entry name" value="Clp_N_dom_sf"/>
</dbReference>
<feature type="domain" description="Clp R" evidence="1">
    <location>
        <begin position="1"/>
        <end position="72"/>
    </location>
</feature>
<evidence type="ECO:0000313" key="2">
    <source>
        <dbReference type="EMBL" id="SVC61957.1"/>
    </source>
</evidence>
<protein>
    <recommendedName>
        <fullName evidence="1">Clp R domain-containing protein</fullName>
    </recommendedName>
</protein>
<dbReference type="PROSITE" id="PS51903">
    <property type="entry name" value="CLP_R"/>
    <property type="match status" value="1"/>
</dbReference>
<dbReference type="SUPFAM" id="SSF81923">
    <property type="entry name" value="Double Clp-N motif"/>
    <property type="match status" value="1"/>
</dbReference>
<proteinExistence type="predicted"/>